<name>A0ACC2PQV2_9HYME</name>
<dbReference type="Proteomes" id="UP001239111">
    <property type="component" value="Chromosome 1"/>
</dbReference>
<dbReference type="EMBL" id="CM056741">
    <property type="protein sequence ID" value="KAJ8685772.1"/>
    <property type="molecule type" value="Genomic_DNA"/>
</dbReference>
<reference evidence="1" key="1">
    <citation type="submission" date="2023-04" db="EMBL/GenBank/DDBJ databases">
        <title>A chromosome-level genome assembly of the parasitoid wasp Eretmocerus hayati.</title>
        <authorList>
            <person name="Zhong Y."/>
            <person name="Liu S."/>
            <person name="Liu Y."/>
        </authorList>
    </citation>
    <scope>NUCLEOTIDE SEQUENCE</scope>
    <source>
        <strain evidence="1">ZJU_SS_LIU_2023</strain>
    </source>
</reference>
<sequence>MISDQRDRNRYRDYSLAQLAHTLDIEYHPVRVISLRSAWNRFFRGLLALQVPREHLSWNVKLLSTSLFKQLMHRIFVDSLQWIVLTSDKHDNDGEDFFCVSIWSYVAKTHGSKAAEGEIEGSNVATLEIE</sequence>
<evidence type="ECO:0000313" key="1">
    <source>
        <dbReference type="EMBL" id="KAJ8685772.1"/>
    </source>
</evidence>
<comment type="caution">
    <text evidence="1">The sequence shown here is derived from an EMBL/GenBank/DDBJ whole genome shotgun (WGS) entry which is preliminary data.</text>
</comment>
<keyword evidence="2" id="KW-1185">Reference proteome</keyword>
<accession>A0ACC2PQV2</accession>
<gene>
    <name evidence="1" type="ORF">QAD02_021565</name>
</gene>
<organism evidence="1 2">
    <name type="scientific">Eretmocerus hayati</name>
    <dbReference type="NCBI Taxonomy" id="131215"/>
    <lineage>
        <taxon>Eukaryota</taxon>
        <taxon>Metazoa</taxon>
        <taxon>Ecdysozoa</taxon>
        <taxon>Arthropoda</taxon>
        <taxon>Hexapoda</taxon>
        <taxon>Insecta</taxon>
        <taxon>Pterygota</taxon>
        <taxon>Neoptera</taxon>
        <taxon>Endopterygota</taxon>
        <taxon>Hymenoptera</taxon>
        <taxon>Apocrita</taxon>
        <taxon>Proctotrupomorpha</taxon>
        <taxon>Chalcidoidea</taxon>
        <taxon>Aphelinidae</taxon>
        <taxon>Aphelininae</taxon>
        <taxon>Eretmocerus</taxon>
    </lineage>
</organism>
<proteinExistence type="predicted"/>
<protein>
    <submittedName>
        <fullName evidence="1">Uncharacterized protein</fullName>
    </submittedName>
</protein>
<evidence type="ECO:0000313" key="2">
    <source>
        <dbReference type="Proteomes" id="UP001239111"/>
    </source>
</evidence>